<dbReference type="GO" id="GO:0046491">
    <property type="term" value="P:L-methylmalonyl-CoA metabolic process"/>
    <property type="evidence" value="ECO:0007669"/>
    <property type="project" value="TreeGrafter"/>
</dbReference>
<evidence type="ECO:0000259" key="2">
    <source>
        <dbReference type="PROSITE" id="PS51819"/>
    </source>
</evidence>
<name>A0A6B0YZB4_9CHLR</name>
<dbReference type="InterPro" id="IPR037523">
    <property type="entry name" value="VOC_core"/>
</dbReference>
<dbReference type="Gene3D" id="3.10.180.10">
    <property type="entry name" value="2,3-Dihydroxybiphenyl 1,2-Dioxygenase, domain 1"/>
    <property type="match status" value="1"/>
</dbReference>
<evidence type="ECO:0000313" key="3">
    <source>
        <dbReference type="EMBL" id="MXY94982.1"/>
    </source>
</evidence>
<reference evidence="3" key="1">
    <citation type="submission" date="2019-09" db="EMBL/GenBank/DDBJ databases">
        <title>Characterisation of the sponge microbiome using genome-centric metagenomics.</title>
        <authorList>
            <person name="Engelberts J.P."/>
            <person name="Robbins S.J."/>
            <person name="De Goeij J.M."/>
            <person name="Aranda M."/>
            <person name="Bell S.C."/>
            <person name="Webster N.S."/>
        </authorList>
    </citation>
    <scope>NUCLEOTIDE SEQUENCE</scope>
    <source>
        <strain evidence="3">SB0664_bin_27</strain>
    </source>
</reference>
<dbReference type="PANTHER" id="PTHR43048">
    <property type="entry name" value="METHYLMALONYL-COA EPIMERASE"/>
    <property type="match status" value="1"/>
</dbReference>
<dbReference type="GO" id="GO:0004493">
    <property type="term" value="F:methylmalonyl-CoA epimerase activity"/>
    <property type="evidence" value="ECO:0007669"/>
    <property type="project" value="TreeGrafter"/>
</dbReference>
<dbReference type="Pfam" id="PF00903">
    <property type="entry name" value="Glyoxalase"/>
    <property type="match status" value="1"/>
</dbReference>
<sequence>MEAALWNIGMKVDDMDSEITFWEEIGAKLVVRETFTAPDGEKVDYAFVDFGGTRIFLTPKTVFEDKLGHKLMPGLTHAVFEVEDLDKEYERLTAMGLEVLVERVEISAAFGSRRLAFFRSPNGMVFEILQILEAKI</sequence>
<keyword evidence="1" id="KW-0479">Metal-binding</keyword>
<organism evidence="3">
    <name type="scientific">Caldilineaceae bacterium SB0664_bin_27</name>
    <dbReference type="NCBI Taxonomy" id="2605260"/>
    <lineage>
        <taxon>Bacteria</taxon>
        <taxon>Bacillati</taxon>
        <taxon>Chloroflexota</taxon>
        <taxon>Caldilineae</taxon>
        <taxon>Caldilineales</taxon>
        <taxon>Caldilineaceae</taxon>
    </lineage>
</organism>
<dbReference type="InterPro" id="IPR051785">
    <property type="entry name" value="MMCE/EMCE_epimerase"/>
</dbReference>
<dbReference type="EMBL" id="VXRG01000131">
    <property type="protein sequence ID" value="MXY94982.1"/>
    <property type="molecule type" value="Genomic_DNA"/>
</dbReference>
<proteinExistence type="predicted"/>
<dbReference type="AlphaFoldDB" id="A0A6B0YZB4"/>
<dbReference type="PANTHER" id="PTHR43048:SF3">
    <property type="entry name" value="METHYLMALONYL-COA EPIMERASE, MITOCHONDRIAL"/>
    <property type="match status" value="1"/>
</dbReference>
<feature type="domain" description="VOC" evidence="2">
    <location>
        <begin position="4"/>
        <end position="131"/>
    </location>
</feature>
<gene>
    <name evidence="3" type="ORF">F4Y42_16200</name>
</gene>
<dbReference type="GO" id="GO:0046872">
    <property type="term" value="F:metal ion binding"/>
    <property type="evidence" value="ECO:0007669"/>
    <property type="project" value="UniProtKB-KW"/>
</dbReference>
<accession>A0A6B0YZB4</accession>
<dbReference type="InterPro" id="IPR004360">
    <property type="entry name" value="Glyas_Fos-R_dOase_dom"/>
</dbReference>
<protein>
    <recommendedName>
        <fullName evidence="2">VOC domain-containing protein</fullName>
    </recommendedName>
</protein>
<dbReference type="InterPro" id="IPR029068">
    <property type="entry name" value="Glyas_Bleomycin-R_OHBP_Dase"/>
</dbReference>
<evidence type="ECO:0000256" key="1">
    <source>
        <dbReference type="ARBA" id="ARBA00022723"/>
    </source>
</evidence>
<comment type="caution">
    <text evidence="3">The sequence shown here is derived from an EMBL/GenBank/DDBJ whole genome shotgun (WGS) entry which is preliminary data.</text>
</comment>
<dbReference type="SUPFAM" id="SSF54593">
    <property type="entry name" value="Glyoxalase/Bleomycin resistance protein/Dihydroxybiphenyl dioxygenase"/>
    <property type="match status" value="1"/>
</dbReference>
<dbReference type="PROSITE" id="PS51819">
    <property type="entry name" value="VOC"/>
    <property type="match status" value="1"/>
</dbReference>